<evidence type="ECO:0000313" key="3">
    <source>
        <dbReference type="Proteomes" id="UP000287798"/>
    </source>
</evidence>
<sequence length="306" mass="33125">MEPALMRIEQLIRDNATILSLPEVCLQIQLLADDPEAGVEDFARIIIQDPAFTAQLLKRVNSAYYGLPARVATVSRAVGLIGIRELRRLSLAMAAVEVFRGQPLRGYDMLTFWRHGVFTALVAQALARRAGVLHAERLFIAGLLHDIGHLLIFTQLPETAAPLSPAVLAHAEDLCERERALLGWDHAALGGALLRFWQLPEELCVAAQYHHAPLGVVQGARETALVALANRIAHAVERLPGELGGAEHDPYTRFIEIEDAAPVAAALTGVPAAVWQQAGVGPEAVPECLQLAGGEFDALLQTLYGF</sequence>
<evidence type="ECO:0000259" key="1">
    <source>
        <dbReference type="PROSITE" id="PS51833"/>
    </source>
</evidence>
<dbReference type="PANTHER" id="PTHR33525:SF3">
    <property type="entry name" value="RIBONUCLEASE Y"/>
    <property type="match status" value="1"/>
</dbReference>
<dbReference type="PANTHER" id="PTHR33525">
    <property type="match status" value="1"/>
</dbReference>
<evidence type="ECO:0000313" key="2">
    <source>
        <dbReference type="EMBL" id="RRQ21819.1"/>
    </source>
</evidence>
<feature type="domain" description="HDOD" evidence="1">
    <location>
        <begin position="18"/>
        <end position="213"/>
    </location>
</feature>
<dbReference type="CDD" id="cd00077">
    <property type="entry name" value="HDc"/>
    <property type="match status" value="1"/>
</dbReference>
<reference evidence="2 3" key="1">
    <citation type="journal article" date="2010" name="Int. J. Syst. Evol. Microbiol.">
        <title>Thiohalobacter thiocyanaticus gen. nov., sp. nov., a moderately halophilic, sulfur-oxidizing gammaproteobacterium from hypersaline lakes, that utilizes thiocyanate.</title>
        <authorList>
            <person name="Sorokin D.Y."/>
            <person name="Kovaleva O.L."/>
            <person name="Tourova T.P."/>
            <person name="Muyzer G."/>
        </authorList>
    </citation>
    <scope>NUCLEOTIDE SEQUENCE [LARGE SCALE GENOMIC DNA]</scope>
    <source>
        <strain evidence="2 3">Hrh1</strain>
    </source>
</reference>
<accession>A0A426QJ81</accession>
<dbReference type="Proteomes" id="UP000287798">
    <property type="component" value="Unassembled WGS sequence"/>
</dbReference>
<dbReference type="PROSITE" id="PS51833">
    <property type="entry name" value="HDOD"/>
    <property type="match status" value="1"/>
</dbReference>
<name>A0A426QJ81_9GAMM</name>
<proteinExistence type="predicted"/>
<dbReference type="EMBL" id="QZMU01000001">
    <property type="protein sequence ID" value="RRQ21819.1"/>
    <property type="molecule type" value="Genomic_DNA"/>
</dbReference>
<dbReference type="SUPFAM" id="SSF109604">
    <property type="entry name" value="HD-domain/PDEase-like"/>
    <property type="match status" value="1"/>
</dbReference>
<gene>
    <name evidence="2" type="ORF">D6C00_07575</name>
</gene>
<keyword evidence="3" id="KW-1185">Reference proteome</keyword>
<dbReference type="InterPro" id="IPR013976">
    <property type="entry name" value="HDOD"/>
</dbReference>
<protein>
    <submittedName>
        <fullName evidence="2">HDOD domain-containing protein</fullName>
    </submittedName>
</protein>
<dbReference type="Pfam" id="PF08668">
    <property type="entry name" value="HDOD"/>
    <property type="match status" value="1"/>
</dbReference>
<dbReference type="InterPro" id="IPR003607">
    <property type="entry name" value="HD/PDEase_dom"/>
</dbReference>
<dbReference type="InterPro" id="IPR052340">
    <property type="entry name" value="RNase_Y/CdgJ"/>
</dbReference>
<dbReference type="Gene3D" id="1.10.3210.10">
    <property type="entry name" value="Hypothetical protein af1432"/>
    <property type="match status" value="1"/>
</dbReference>
<comment type="caution">
    <text evidence="2">The sequence shown here is derived from an EMBL/GenBank/DDBJ whole genome shotgun (WGS) entry which is preliminary data.</text>
</comment>
<dbReference type="AlphaFoldDB" id="A0A426QJ81"/>
<organism evidence="2 3">
    <name type="scientific">Thiohalobacter thiocyanaticus</name>
    <dbReference type="NCBI Taxonomy" id="585455"/>
    <lineage>
        <taxon>Bacteria</taxon>
        <taxon>Pseudomonadati</taxon>
        <taxon>Pseudomonadota</taxon>
        <taxon>Gammaproteobacteria</taxon>
        <taxon>Thiohalobacterales</taxon>
        <taxon>Thiohalobacteraceae</taxon>
        <taxon>Thiohalobacter</taxon>
    </lineage>
</organism>